<organism evidence="5 6">
    <name type="scientific">Actinokineospora cianjurensis</name>
    <dbReference type="NCBI Taxonomy" id="585224"/>
    <lineage>
        <taxon>Bacteria</taxon>
        <taxon>Bacillati</taxon>
        <taxon>Actinomycetota</taxon>
        <taxon>Actinomycetes</taxon>
        <taxon>Pseudonocardiales</taxon>
        <taxon>Pseudonocardiaceae</taxon>
        <taxon>Actinokineospora</taxon>
    </lineage>
</organism>
<evidence type="ECO:0000259" key="4">
    <source>
        <dbReference type="SMART" id="SM00382"/>
    </source>
</evidence>
<dbReference type="SMART" id="SM00382">
    <property type="entry name" value="AAA"/>
    <property type="match status" value="1"/>
</dbReference>
<dbReference type="Pfam" id="PF22977">
    <property type="entry name" value="WHD"/>
    <property type="match status" value="1"/>
</dbReference>
<evidence type="ECO:0000256" key="3">
    <source>
        <dbReference type="ARBA" id="ARBA00022840"/>
    </source>
</evidence>
<dbReference type="InterPro" id="IPR003593">
    <property type="entry name" value="AAA+_ATPase"/>
</dbReference>
<comment type="similarity">
    <text evidence="1">Belongs to the AAA ATPase family.</text>
</comment>
<dbReference type="GO" id="GO:0005524">
    <property type="term" value="F:ATP binding"/>
    <property type="evidence" value="ECO:0007669"/>
    <property type="project" value="UniProtKB-KW"/>
</dbReference>
<dbReference type="OrthoDB" id="9802352at2"/>
<accession>A0A421BCC8</accession>
<dbReference type="InterPro" id="IPR050221">
    <property type="entry name" value="26S_Proteasome_ATPase"/>
</dbReference>
<evidence type="ECO:0000256" key="1">
    <source>
        <dbReference type="ARBA" id="ARBA00006914"/>
    </source>
</evidence>
<keyword evidence="2" id="KW-0547">Nucleotide-binding</keyword>
<dbReference type="CDD" id="cd19481">
    <property type="entry name" value="RecA-like_protease"/>
    <property type="match status" value="1"/>
</dbReference>
<dbReference type="RefSeq" id="WP_121390526.1">
    <property type="nucleotide sequence ID" value="NZ_RCDD01000001.1"/>
</dbReference>
<evidence type="ECO:0000313" key="5">
    <source>
        <dbReference type="EMBL" id="RLK61970.1"/>
    </source>
</evidence>
<dbReference type="PANTHER" id="PTHR23073">
    <property type="entry name" value="26S PROTEASOME REGULATORY SUBUNIT"/>
    <property type="match status" value="1"/>
</dbReference>
<dbReference type="InterPro" id="IPR027417">
    <property type="entry name" value="P-loop_NTPase"/>
</dbReference>
<dbReference type="Pfam" id="PF00004">
    <property type="entry name" value="AAA"/>
    <property type="match status" value="1"/>
</dbReference>
<keyword evidence="6" id="KW-1185">Reference proteome</keyword>
<dbReference type="SUPFAM" id="SSF52540">
    <property type="entry name" value="P-loop containing nucleoside triphosphate hydrolases"/>
    <property type="match status" value="1"/>
</dbReference>
<sequence>MSADLLTKLAGLEDRVRAAIGERESADPAFADPRRALYLTPADVRRVLDTPVEPVPRSRPAEEPGGRLGTLAKRFGLDEVEVDFLLVAVAPEVDARFEALYGYLNDDITRRRPTIGLALRLCGLDQAGPGRFRVRPLIADGLLEVVDPSAPALSRILRVPDRVVAHLLGDDSPDPGLDVRTAVGNPSPFAERLRSAVAAGPVHIRDTTGEAHRVAVEALGTAVVVPPTKLTEAVVVAAVREARLRDGGVVVGPWDSPPEGLRALLEHDVPLVFHSGLHWDAGWSPRTVLSLPFSPSSSANPWAEAITAATGEPADAEVVAAVGAYRVSHNQVARIASVAARHAALDGRPLGVPHIQAGVRATNGSGLRRLARLITPAVTWDDLVLPEATRAQLVELAQRAWLRDRVLGDWGMRPGGGRGRGVVALFAGESGTGKTMSAEVVAADLGMDLYVVDLATVVDKYLGETEKNLERIFTEAERVQGVLLFDEADAVFGKRSKISDARDRYANLESAYLLSRLESFGGVAVLTTNLRSNVDDAFTRRLDVVAEFTLPDAAQRTALWDRCLGTAMPRADDIDLAGCARRFELAGGSIRACAISAAYAAAADDRPVAMADLVAAVRQEYRKLGRLVDGDEFDPA</sequence>
<gene>
    <name evidence="5" type="ORF">CLV68_2520</name>
</gene>
<proteinExistence type="inferred from homology"/>
<evidence type="ECO:0000256" key="2">
    <source>
        <dbReference type="ARBA" id="ARBA00022741"/>
    </source>
</evidence>
<evidence type="ECO:0000313" key="6">
    <source>
        <dbReference type="Proteomes" id="UP000282454"/>
    </source>
</evidence>
<dbReference type="InterPro" id="IPR054472">
    <property type="entry name" value="WHD"/>
</dbReference>
<dbReference type="AlphaFoldDB" id="A0A421BCC8"/>
<feature type="domain" description="AAA+ ATPase" evidence="4">
    <location>
        <begin position="420"/>
        <end position="552"/>
    </location>
</feature>
<name>A0A421BCC8_9PSEU</name>
<dbReference type="InterPro" id="IPR003959">
    <property type="entry name" value="ATPase_AAA_core"/>
</dbReference>
<dbReference type="EMBL" id="RCDD01000001">
    <property type="protein sequence ID" value="RLK61970.1"/>
    <property type="molecule type" value="Genomic_DNA"/>
</dbReference>
<dbReference type="GO" id="GO:0016887">
    <property type="term" value="F:ATP hydrolysis activity"/>
    <property type="evidence" value="ECO:0007669"/>
    <property type="project" value="InterPro"/>
</dbReference>
<reference evidence="5 6" key="1">
    <citation type="submission" date="2018-10" db="EMBL/GenBank/DDBJ databases">
        <title>Genomic Encyclopedia of Archaeal and Bacterial Type Strains, Phase II (KMG-II): from individual species to whole genera.</title>
        <authorList>
            <person name="Goeker M."/>
        </authorList>
    </citation>
    <scope>NUCLEOTIDE SEQUENCE [LARGE SCALE GENOMIC DNA]</scope>
    <source>
        <strain evidence="5 6">DSM 45657</strain>
    </source>
</reference>
<keyword evidence="3" id="KW-0067">ATP-binding</keyword>
<comment type="caution">
    <text evidence="5">The sequence shown here is derived from an EMBL/GenBank/DDBJ whole genome shotgun (WGS) entry which is preliminary data.</text>
</comment>
<protein>
    <submittedName>
        <fullName evidence="5">ATPase family protein associated with various cellular activities (AAA)</fullName>
    </submittedName>
</protein>
<dbReference type="Proteomes" id="UP000282454">
    <property type="component" value="Unassembled WGS sequence"/>
</dbReference>
<dbReference type="Gene3D" id="3.40.50.300">
    <property type="entry name" value="P-loop containing nucleotide triphosphate hydrolases"/>
    <property type="match status" value="1"/>
</dbReference>